<proteinExistence type="predicted"/>
<evidence type="ECO:0000313" key="2">
    <source>
        <dbReference type="Proteomes" id="UP000265140"/>
    </source>
</evidence>
<dbReference type="Ensembl" id="ENSELUT00000094411.1">
    <property type="protein sequence ID" value="ENSELUP00000092339.1"/>
    <property type="gene ID" value="ENSELUG00000039287.1"/>
</dbReference>
<organism evidence="1 2">
    <name type="scientific">Esox lucius</name>
    <name type="common">Northern pike</name>
    <dbReference type="NCBI Taxonomy" id="8010"/>
    <lineage>
        <taxon>Eukaryota</taxon>
        <taxon>Metazoa</taxon>
        <taxon>Chordata</taxon>
        <taxon>Craniata</taxon>
        <taxon>Vertebrata</taxon>
        <taxon>Euteleostomi</taxon>
        <taxon>Actinopterygii</taxon>
        <taxon>Neopterygii</taxon>
        <taxon>Teleostei</taxon>
        <taxon>Protacanthopterygii</taxon>
        <taxon>Esociformes</taxon>
        <taxon>Esocidae</taxon>
        <taxon>Esox</taxon>
    </lineage>
</organism>
<reference evidence="1" key="2">
    <citation type="submission" date="2025-08" db="UniProtKB">
        <authorList>
            <consortium name="Ensembl"/>
        </authorList>
    </citation>
    <scope>IDENTIFICATION</scope>
</reference>
<accession>A0AAY5KU27</accession>
<evidence type="ECO:0000313" key="1">
    <source>
        <dbReference type="Ensembl" id="ENSELUP00000092339.1"/>
    </source>
</evidence>
<gene>
    <name evidence="1" type="primary">RNF122</name>
</gene>
<keyword evidence="2" id="KW-1185">Reference proteome</keyword>
<sequence>VVPFSVIDLPQEIQVTCVCVCVCVCPYLHGGGCAGVFPLLLSLFPVAEEHQSIGVKDGFSKMLDHPSDRGHLLLIGKNIVS</sequence>
<dbReference type="Proteomes" id="UP000265140">
    <property type="component" value="Chromosome 5"/>
</dbReference>
<name>A0AAY5KU27_ESOLU</name>
<dbReference type="AlphaFoldDB" id="A0AAY5KU27"/>
<reference evidence="1 2" key="1">
    <citation type="submission" date="2020-02" db="EMBL/GenBank/DDBJ databases">
        <title>Esox lucius (northern pike) genome, fEsoLuc1, primary haplotype.</title>
        <authorList>
            <person name="Myers G."/>
            <person name="Karagic N."/>
            <person name="Meyer A."/>
            <person name="Pippel M."/>
            <person name="Reichard M."/>
            <person name="Winkler S."/>
            <person name="Tracey A."/>
            <person name="Sims Y."/>
            <person name="Howe K."/>
            <person name="Rhie A."/>
            <person name="Formenti G."/>
            <person name="Durbin R."/>
            <person name="Fedrigo O."/>
            <person name="Jarvis E.D."/>
        </authorList>
    </citation>
    <scope>NUCLEOTIDE SEQUENCE [LARGE SCALE GENOMIC DNA]</scope>
</reference>
<reference evidence="1" key="3">
    <citation type="submission" date="2025-09" db="UniProtKB">
        <authorList>
            <consortium name="Ensembl"/>
        </authorList>
    </citation>
    <scope>IDENTIFICATION</scope>
</reference>
<protein>
    <submittedName>
        <fullName evidence="1">Uncharacterized protein</fullName>
    </submittedName>
</protein>